<name>A0A5B7HJH3_PORTR</name>
<dbReference type="Gene3D" id="3.90.215.10">
    <property type="entry name" value="Gamma Fibrinogen, chain A, domain 1"/>
    <property type="match status" value="1"/>
</dbReference>
<feature type="domain" description="Fibrinogen C-terminal" evidence="1">
    <location>
        <begin position="1"/>
        <end position="75"/>
    </location>
</feature>
<keyword evidence="3" id="KW-1185">Reference proteome</keyword>
<sequence length="75" mass="8781">MCTYCTYYVQYSCKLCCHCSVPFRRLGGYWYDDCDDSNLNGYQYIGNDTIGYKGITWLHWSGATYSHKATSMMIR</sequence>
<protein>
    <submittedName>
        <fullName evidence="2">Angiopoietin-2</fullName>
    </submittedName>
</protein>
<gene>
    <name evidence="2" type="primary">ANGPT2_2</name>
    <name evidence="2" type="ORF">E2C01_064567</name>
</gene>
<dbReference type="Proteomes" id="UP000324222">
    <property type="component" value="Unassembled WGS sequence"/>
</dbReference>
<evidence type="ECO:0000313" key="3">
    <source>
        <dbReference type="Proteomes" id="UP000324222"/>
    </source>
</evidence>
<dbReference type="EMBL" id="VSRR010030926">
    <property type="protein sequence ID" value="MPC70323.1"/>
    <property type="molecule type" value="Genomic_DNA"/>
</dbReference>
<proteinExistence type="predicted"/>
<dbReference type="InterPro" id="IPR002181">
    <property type="entry name" value="Fibrinogen_a/b/g_C_dom"/>
</dbReference>
<evidence type="ECO:0000313" key="2">
    <source>
        <dbReference type="EMBL" id="MPC70323.1"/>
    </source>
</evidence>
<dbReference type="SUPFAM" id="SSF56496">
    <property type="entry name" value="Fibrinogen C-terminal domain-like"/>
    <property type="match status" value="1"/>
</dbReference>
<dbReference type="Pfam" id="PF00147">
    <property type="entry name" value="Fibrinogen_C"/>
    <property type="match status" value="1"/>
</dbReference>
<dbReference type="InterPro" id="IPR014716">
    <property type="entry name" value="Fibrinogen_a/b/g_C_1"/>
</dbReference>
<organism evidence="2 3">
    <name type="scientific">Portunus trituberculatus</name>
    <name type="common">Swimming crab</name>
    <name type="synonym">Neptunus trituberculatus</name>
    <dbReference type="NCBI Taxonomy" id="210409"/>
    <lineage>
        <taxon>Eukaryota</taxon>
        <taxon>Metazoa</taxon>
        <taxon>Ecdysozoa</taxon>
        <taxon>Arthropoda</taxon>
        <taxon>Crustacea</taxon>
        <taxon>Multicrustacea</taxon>
        <taxon>Malacostraca</taxon>
        <taxon>Eumalacostraca</taxon>
        <taxon>Eucarida</taxon>
        <taxon>Decapoda</taxon>
        <taxon>Pleocyemata</taxon>
        <taxon>Brachyura</taxon>
        <taxon>Eubrachyura</taxon>
        <taxon>Portunoidea</taxon>
        <taxon>Portunidae</taxon>
        <taxon>Portuninae</taxon>
        <taxon>Portunus</taxon>
    </lineage>
</organism>
<evidence type="ECO:0000259" key="1">
    <source>
        <dbReference type="PROSITE" id="PS51406"/>
    </source>
</evidence>
<dbReference type="PROSITE" id="PS51406">
    <property type="entry name" value="FIBRINOGEN_C_2"/>
    <property type="match status" value="1"/>
</dbReference>
<dbReference type="AlphaFoldDB" id="A0A5B7HJH3"/>
<reference evidence="2 3" key="1">
    <citation type="submission" date="2019-05" db="EMBL/GenBank/DDBJ databases">
        <title>Another draft genome of Portunus trituberculatus and its Hox gene families provides insights of decapod evolution.</title>
        <authorList>
            <person name="Jeong J.-H."/>
            <person name="Song I."/>
            <person name="Kim S."/>
            <person name="Choi T."/>
            <person name="Kim D."/>
            <person name="Ryu S."/>
            <person name="Kim W."/>
        </authorList>
    </citation>
    <scope>NUCLEOTIDE SEQUENCE [LARGE SCALE GENOMIC DNA]</scope>
    <source>
        <tissue evidence="2">Muscle</tissue>
    </source>
</reference>
<dbReference type="OrthoDB" id="6145874at2759"/>
<dbReference type="InterPro" id="IPR036056">
    <property type="entry name" value="Fibrinogen-like_C"/>
</dbReference>
<accession>A0A5B7HJH3</accession>
<comment type="caution">
    <text evidence="2">The sequence shown here is derived from an EMBL/GenBank/DDBJ whole genome shotgun (WGS) entry which is preliminary data.</text>
</comment>